<accession>A0A367XQ05</accession>
<dbReference type="Proteomes" id="UP000253472">
    <property type="component" value="Unassembled WGS sequence"/>
</dbReference>
<keyword evidence="2" id="KW-1185">Reference proteome</keyword>
<evidence type="ECO:0000313" key="2">
    <source>
        <dbReference type="Proteomes" id="UP000253472"/>
    </source>
</evidence>
<organism evidence="1 2">
    <name type="scientific">Candida viswanathii</name>
    <dbReference type="NCBI Taxonomy" id="5486"/>
    <lineage>
        <taxon>Eukaryota</taxon>
        <taxon>Fungi</taxon>
        <taxon>Dikarya</taxon>
        <taxon>Ascomycota</taxon>
        <taxon>Saccharomycotina</taxon>
        <taxon>Pichiomycetes</taxon>
        <taxon>Debaryomycetaceae</taxon>
        <taxon>Candida/Lodderomyces clade</taxon>
        <taxon>Candida</taxon>
    </lineage>
</organism>
<name>A0A367XQ05_9ASCO</name>
<comment type="caution">
    <text evidence="1">The sequence shown here is derived from an EMBL/GenBank/DDBJ whole genome shotgun (WGS) entry which is preliminary data.</text>
</comment>
<gene>
    <name evidence="1" type="ORF">Cantr_05562</name>
</gene>
<dbReference type="AlphaFoldDB" id="A0A367XQ05"/>
<sequence length="108" mass="12457">MDGNVPKRARTLSQPAKLRVKDVINIENITSKLDMATLKMLRVWLTDEIRSVHRACKTKLEVDFVNSCLRHLDQVKPEHLADISRMPLDALNKVRPGNWNLQKPEFKA</sequence>
<protein>
    <submittedName>
        <fullName evidence="1">Uncharacterized protein</fullName>
    </submittedName>
</protein>
<reference evidence="1 2" key="1">
    <citation type="submission" date="2018-06" db="EMBL/GenBank/DDBJ databases">
        <title>Whole genome sequencing of Candida tropicalis (genome annotated by CSBL at Korea University).</title>
        <authorList>
            <person name="Ahn J."/>
        </authorList>
    </citation>
    <scope>NUCLEOTIDE SEQUENCE [LARGE SCALE GENOMIC DNA]</scope>
    <source>
        <strain evidence="1 2">ATCC 20962</strain>
    </source>
</reference>
<proteinExistence type="predicted"/>
<dbReference type="EMBL" id="QLNQ01000029">
    <property type="protein sequence ID" value="RCK55704.1"/>
    <property type="molecule type" value="Genomic_DNA"/>
</dbReference>
<evidence type="ECO:0000313" key="1">
    <source>
        <dbReference type="EMBL" id="RCK55704.1"/>
    </source>
</evidence>